<reference evidence="1 2" key="2">
    <citation type="journal article" date="2022" name="Mol. Ecol. Resour.">
        <title>The genomes of chicory, endive, great burdock and yacon provide insights into Asteraceae paleo-polyploidization history and plant inulin production.</title>
        <authorList>
            <person name="Fan W."/>
            <person name="Wang S."/>
            <person name="Wang H."/>
            <person name="Wang A."/>
            <person name="Jiang F."/>
            <person name="Liu H."/>
            <person name="Zhao H."/>
            <person name="Xu D."/>
            <person name="Zhang Y."/>
        </authorList>
    </citation>
    <scope>NUCLEOTIDE SEQUENCE [LARGE SCALE GENOMIC DNA]</scope>
    <source>
        <strain evidence="2">cv. Yunnan</strain>
        <tissue evidence="1">Leaves</tissue>
    </source>
</reference>
<keyword evidence="2" id="KW-1185">Reference proteome</keyword>
<name>A0ACB9CF93_9ASTR</name>
<proteinExistence type="predicted"/>
<reference evidence="2" key="1">
    <citation type="journal article" date="2022" name="Mol. Ecol. Resour.">
        <title>The genomes of chicory, endive, great burdock and yacon provide insights into Asteraceae palaeo-polyploidization history and plant inulin production.</title>
        <authorList>
            <person name="Fan W."/>
            <person name="Wang S."/>
            <person name="Wang H."/>
            <person name="Wang A."/>
            <person name="Jiang F."/>
            <person name="Liu H."/>
            <person name="Zhao H."/>
            <person name="Xu D."/>
            <person name="Zhang Y."/>
        </authorList>
    </citation>
    <scope>NUCLEOTIDE SEQUENCE [LARGE SCALE GENOMIC DNA]</scope>
    <source>
        <strain evidence="2">cv. Yunnan</strain>
    </source>
</reference>
<organism evidence="1 2">
    <name type="scientific">Smallanthus sonchifolius</name>
    <dbReference type="NCBI Taxonomy" id="185202"/>
    <lineage>
        <taxon>Eukaryota</taxon>
        <taxon>Viridiplantae</taxon>
        <taxon>Streptophyta</taxon>
        <taxon>Embryophyta</taxon>
        <taxon>Tracheophyta</taxon>
        <taxon>Spermatophyta</taxon>
        <taxon>Magnoliopsida</taxon>
        <taxon>eudicotyledons</taxon>
        <taxon>Gunneridae</taxon>
        <taxon>Pentapetalae</taxon>
        <taxon>asterids</taxon>
        <taxon>campanulids</taxon>
        <taxon>Asterales</taxon>
        <taxon>Asteraceae</taxon>
        <taxon>Asteroideae</taxon>
        <taxon>Heliantheae alliance</taxon>
        <taxon>Millerieae</taxon>
        <taxon>Smallanthus</taxon>
    </lineage>
</organism>
<gene>
    <name evidence="1" type="ORF">L1987_64149</name>
</gene>
<comment type="caution">
    <text evidence="1">The sequence shown here is derived from an EMBL/GenBank/DDBJ whole genome shotgun (WGS) entry which is preliminary data.</text>
</comment>
<sequence length="188" mass="20842">MHTMMNPKDYTVFEGLADILPDLPNFSPELIAPPPLMENPCKPELPTVAISEEVESALRPEPTTMESMFTKKATLLAAHLVGTASGNYGRKQDPPVYLSLPLDYRTFIKSCNPPTFYVAIEAGYSMTTELEQEQKKHEKRKREKEGSGTGSSKHKRFNTGNKGKGAFQQDVPTFVTTGKSTLVPANHR</sequence>
<dbReference type="EMBL" id="CM042038">
    <property type="protein sequence ID" value="KAI3732937.1"/>
    <property type="molecule type" value="Genomic_DNA"/>
</dbReference>
<evidence type="ECO:0000313" key="1">
    <source>
        <dbReference type="EMBL" id="KAI3732937.1"/>
    </source>
</evidence>
<dbReference type="Proteomes" id="UP001056120">
    <property type="component" value="Linkage Group LG21"/>
</dbReference>
<protein>
    <submittedName>
        <fullName evidence="1">Uncharacterized protein</fullName>
    </submittedName>
</protein>
<accession>A0ACB9CF93</accession>
<evidence type="ECO:0000313" key="2">
    <source>
        <dbReference type="Proteomes" id="UP001056120"/>
    </source>
</evidence>